<organism evidence="1 2">
    <name type="scientific">Quillaja saponaria</name>
    <name type="common">Soap bark tree</name>
    <dbReference type="NCBI Taxonomy" id="32244"/>
    <lineage>
        <taxon>Eukaryota</taxon>
        <taxon>Viridiplantae</taxon>
        <taxon>Streptophyta</taxon>
        <taxon>Embryophyta</taxon>
        <taxon>Tracheophyta</taxon>
        <taxon>Spermatophyta</taxon>
        <taxon>Magnoliopsida</taxon>
        <taxon>eudicotyledons</taxon>
        <taxon>Gunneridae</taxon>
        <taxon>Pentapetalae</taxon>
        <taxon>rosids</taxon>
        <taxon>fabids</taxon>
        <taxon>Fabales</taxon>
        <taxon>Quillajaceae</taxon>
        <taxon>Quillaja</taxon>
    </lineage>
</organism>
<dbReference type="AlphaFoldDB" id="A0AAD7VFC4"/>
<evidence type="ECO:0000313" key="1">
    <source>
        <dbReference type="EMBL" id="KAJ7973792.1"/>
    </source>
</evidence>
<protein>
    <submittedName>
        <fullName evidence="1">Uncharacterized protein</fullName>
    </submittedName>
</protein>
<dbReference type="KEGG" id="qsa:O6P43_003970"/>
<gene>
    <name evidence="1" type="ORF">O6P43_003970</name>
</gene>
<proteinExistence type="predicted"/>
<accession>A0AAD7VFC4</accession>
<evidence type="ECO:0000313" key="2">
    <source>
        <dbReference type="Proteomes" id="UP001163823"/>
    </source>
</evidence>
<comment type="caution">
    <text evidence="1">The sequence shown here is derived from an EMBL/GenBank/DDBJ whole genome shotgun (WGS) entry which is preliminary data.</text>
</comment>
<dbReference type="Proteomes" id="UP001163823">
    <property type="component" value="Chromosome 3"/>
</dbReference>
<keyword evidence="2" id="KW-1185">Reference proteome</keyword>
<name>A0AAD7VFC4_QUISA</name>
<reference evidence="1" key="1">
    <citation type="journal article" date="2023" name="Science">
        <title>Elucidation of the pathway for biosynthesis of saponin adjuvants from the soapbark tree.</title>
        <authorList>
            <person name="Reed J."/>
            <person name="Orme A."/>
            <person name="El-Demerdash A."/>
            <person name="Owen C."/>
            <person name="Martin L.B.B."/>
            <person name="Misra R.C."/>
            <person name="Kikuchi S."/>
            <person name="Rejzek M."/>
            <person name="Martin A.C."/>
            <person name="Harkess A."/>
            <person name="Leebens-Mack J."/>
            <person name="Louveau T."/>
            <person name="Stephenson M.J."/>
            <person name="Osbourn A."/>
        </authorList>
    </citation>
    <scope>NUCLEOTIDE SEQUENCE</scope>
    <source>
        <strain evidence="1">S10</strain>
    </source>
</reference>
<dbReference type="EMBL" id="JARAOO010000003">
    <property type="protein sequence ID" value="KAJ7973792.1"/>
    <property type="molecule type" value="Genomic_DNA"/>
</dbReference>
<sequence length="439" mass="50286">MSLLVESKSEPEPVVLVILSHRHPFEKSCPHTIHAVNVSSFSRGSAYNSMPMPLPLPLPLPRPIIRLDATFPRFMKFVFMDSKLYMFGGYFRQGMSARIRSSYATYVLEFSDLLLTKLSSMKCHRSMKISVNSAYIEKGPKLNAPKHYCLPIPSSSKIFVVPETVNPADYFPKPKFEFFNVSDFNSSSSWILMGEGEMPFPIAKDLDSFAYKILCCAACDSELIIRTGRVGTSIFNTDKRGDGWKSVGKEFPKFFADLPELVGRRWFYYLPSGIGEQNPYNLHEPGIEYPFPAKYITKLELDYGHFCFNNMVHLGNQKFCILRQSVEHDDRRFLMKQFKFDVLELPHHVHDSPNDNDNDNNNNININIKSSVKFCSSSHYYVPFHTMDSYLAYSIFPANQNWGEIAAIYGQNDYKREGTKTGVDEKPSSDQFTTILNKK</sequence>